<dbReference type="EMBL" id="UOFK01000328">
    <property type="protein sequence ID" value="VAW82641.1"/>
    <property type="molecule type" value="Genomic_DNA"/>
</dbReference>
<evidence type="ECO:0000313" key="1">
    <source>
        <dbReference type="EMBL" id="VAW82641.1"/>
    </source>
</evidence>
<evidence type="ECO:0008006" key="2">
    <source>
        <dbReference type="Google" id="ProtNLM"/>
    </source>
</evidence>
<gene>
    <name evidence="1" type="ORF">MNBD_GAMMA13-1448</name>
</gene>
<organism evidence="1">
    <name type="scientific">hydrothermal vent metagenome</name>
    <dbReference type="NCBI Taxonomy" id="652676"/>
    <lineage>
        <taxon>unclassified sequences</taxon>
        <taxon>metagenomes</taxon>
        <taxon>ecological metagenomes</taxon>
    </lineage>
</organism>
<reference evidence="1" key="1">
    <citation type="submission" date="2018-06" db="EMBL/GenBank/DDBJ databases">
        <authorList>
            <person name="Zhirakovskaya E."/>
        </authorList>
    </citation>
    <scope>NUCLEOTIDE SEQUENCE</scope>
</reference>
<protein>
    <recommendedName>
        <fullName evidence="2">Alginate export domain-containing protein</fullName>
    </recommendedName>
</protein>
<proteinExistence type="predicted"/>
<dbReference type="AlphaFoldDB" id="A0A3B0YT42"/>
<sequence length="388" mass="44222">MLLFPALIQAQSPDITGSVGFELRAFPADAQFLNQFNGLEPSADLQPEFQLDSEDGKEQFDFLPFFRLDGRDQRRTHADIRELYWRHIGDGWELLAGISRVFWGVSEFRHLVDVINQTDLIEDIDAEDKLGQPMLNLSTQQDWGEVSLFVMPGFRERTFPGKNGRLRFPLVTDGNAQYQSSKGRKHIDVAARYSHYIGDWDFGIAYFNGTGRDPRFIANDNGTRAIPVYDLIKQVGTDIQFTYEAWLWKFEGLWRSQHGDKFLAAIGGFEYTLFQLANTNADLGLLFEYSYDGRDKNPAQAPPTAFEGDYFLGARLALNDVQDTTLLMGVALDPDESSSTLSLEAEHRLSQHWSAEAEGRWFMTSGDDRLLSAFKQDSFVTLKLVRYF</sequence>
<name>A0A3B0YT42_9ZZZZ</name>
<accession>A0A3B0YT42</accession>